<gene>
    <name evidence="15" type="primary">ND-42</name>
    <name evidence="15" type="ORF">TNIN_230501</name>
</gene>
<evidence type="ECO:0000256" key="12">
    <source>
        <dbReference type="ARBA" id="ARBA00023128"/>
    </source>
</evidence>
<dbReference type="GO" id="GO:0005759">
    <property type="term" value="C:mitochondrial matrix"/>
    <property type="evidence" value="ECO:0007669"/>
    <property type="project" value="UniProtKB-SubCell"/>
</dbReference>
<keyword evidence="9 13" id="KW-0274">FAD</keyword>
<evidence type="ECO:0000256" key="10">
    <source>
        <dbReference type="ARBA" id="ARBA00022946"/>
    </source>
</evidence>
<dbReference type="SUPFAM" id="SSF52540">
    <property type="entry name" value="P-loop containing nucleoside triphosphate hydrolases"/>
    <property type="match status" value="1"/>
</dbReference>
<comment type="similarity">
    <text evidence="4 13">Belongs to the complex I NDUFA10 subunit family.</text>
</comment>
<feature type="domain" description="Deoxynucleoside kinase" evidence="14">
    <location>
        <begin position="79"/>
        <end position="305"/>
    </location>
</feature>
<sequence>MSITCLPRLFKFEVKRCGFILASSPRFTVIQTANITSKEWRDPNVQKPAPFPYKTKKFNFIRSYYESTLKRFDENTKVIVVDGNISSGIGAFAKELAEAFDMHFVPGPSYDKMFITSYGYNLKEIDSIVPPSYKICDIETFYKNPHHQNVAKMQFDLYILRLEAYIDALAHLLNTGQGVVMERSAFGDFVFLEAMFKAGYLSKQVKDLYYDICKVTLDEILKPHLIIYLDVSPEVILERIKARNNPVEVNSPVLTKSYLESIEYFYKQKYLKEFQKHSEILVYDWSNYGDVEVVVEDIERIDFDKYSKYDTQMKDWRKEDDWEWAHFRRRYSNMKGLLLGYSLIHRPKVHEVYHPAEEVKEYKEILEKIPGETYAHGFNPMAGDKVLFKLHHIGHWYSGYKRFFIK</sequence>
<evidence type="ECO:0000313" key="15">
    <source>
        <dbReference type="EMBL" id="GFY66604.1"/>
    </source>
</evidence>
<proteinExistence type="inferred from homology"/>
<dbReference type="PANTHER" id="PTHR10513">
    <property type="entry name" value="DEOXYNUCLEOSIDE KINASE"/>
    <property type="match status" value="1"/>
</dbReference>
<dbReference type="AlphaFoldDB" id="A0A8X7CCN4"/>
<dbReference type="InterPro" id="IPR050566">
    <property type="entry name" value="Deoxyribonucleoside_kinase"/>
</dbReference>
<comment type="caution">
    <text evidence="15">The sequence shown here is derived from an EMBL/GenBank/DDBJ whole genome shotgun (WGS) entry which is preliminary data.</text>
</comment>
<dbReference type="Pfam" id="PF01712">
    <property type="entry name" value="dNK"/>
    <property type="match status" value="1"/>
</dbReference>
<evidence type="ECO:0000256" key="2">
    <source>
        <dbReference type="ARBA" id="ARBA00003195"/>
    </source>
</evidence>
<evidence type="ECO:0000256" key="4">
    <source>
        <dbReference type="ARBA" id="ARBA00008606"/>
    </source>
</evidence>
<evidence type="ECO:0000256" key="6">
    <source>
        <dbReference type="ARBA" id="ARBA00022448"/>
    </source>
</evidence>
<name>A0A8X7CCN4_9ARAC</name>
<dbReference type="GO" id="GO:0006120">
    <property type="term" value="P:mitochondrial electron transport, NADH to ubiquinone"/>
    <property type="evidence" value="ECO:0007669"/>
    <property type="project" value="InterPro"/>
</dbReference>
<dbReference type="PIRSF" id="PIRSF000543">
    <property type="entry name" value="NADH_UQ_42KD"/>
    <property type="match status" value="1"/>
</dbReference>
<dbReference type="InterPro" id="IPR031314">
    <property type="entry name" value="DNK_dom"/>
</dbReference>
<evidence type="ECO:0000256" key="8">
    <source>
        <dbReference type="ARBA" id="ARBA00022660"/>
    </source>
</evidence>
<keyword evidence="7 13" id="KW-0285">Flavoprotein</keyword>
<evidence type="ECO:0000313" key="16">
    <source>
        <dbReference type="Proteomes" id="UP000886998"/>
    </source>
</evidence>
<organism evidence="15 16">
    <name type="scientific">Trichonephila inaurata madagascariensis</name>
    <dbReference type="NCBI Taxonomy" id="2747483"/>
    <lineage>
        <taxon>Eukaryota</taxon>
        <taxon>Metazoa</taxon>
        <taxon>Ecdysozoa</taxon>
        <taxon>Arthropoda</taxon>
        <taxon>Chelicerata</taxon>
        <taxon>Arachnida</taxon>
        <taxon>Araneae</taxon>
        <taxon>Araneomorphae</taxon>
        <taxon>Entelegynae</taxon>
        <taxon>Araneoidea</taxon>
        <taxon>Nephilidae</taxon>
        <taxon>Trichonephila</taxon>
        <taxon>Trichonephila inaurata</taxon>
    </lineage>
</organism>
<dbReference type="InterPro" id="IPR015828">
    <property type="entry name" value="NDUFA10"/>
</dbReference>
<keyword evidence="11 13" id="KW-0249">Electron transport</keyword>
<dbReference type="InterPro" id="IPR027417">
    <property type="entry name" value="P-loop_NTPase"/>
</dbReference>
<comment type="subcellular location">
    <subcellularLocation>
        <location evidence="3 13">Mitochondrion matrix</location>
    </subcellularLocation>
</comment>
<dbReference type="Proteomes" id="UP000886998">
    <property type="component" value="Unassembled WGS sequence"/>
</dbReference>
<evidence type="ECO:0000256" key="3">
    <source>
        <dbReference type="ARBA" id="ARBA00004305"/>
    </source>
</evidence>
<evidence type="ECO:0000256" key="13">
    <source>
        <dbReference type="PIRNR" id="PIRNR000543"/>
    </source>
</evidence>
<reference evidence="15" key="1">
    <citation type="submission" date="2020-08" db="EMBL/GenBank/DDBJ databases">
        <title>Multicomponent nature underlies the extraordinary mechanical properties of spider dragline silk.</title>
        <authorList>
            <person name="Kono N."/>
            <person name="Nakamura H."/>
            <person name="Mori M."/>
            <person name="Yoshida Y."/>
            <person name="Ohtoshi R."/>
            <person name="Malay A.D."/>
            <person name="Moran D.A.P."/>
            <person name="Tomita M."/>
            <person name="Numata K."/>
            <person name="Arakawa K."/>
        </authorList>
    </citation>
    <scope>NUCLEOTIDE SEQUENCE</scope>
</reference>
<keyword evidence="6 13" id="KW-0813">Transport</keyword>
<comment type="function">
    <text evidence="2 13">Accessory subunit of the mitochondrial membrane respiratory chain NADH dehydrogenase (Complex I), that is believed not to be involved in catalysis. Complex I functions in the transfer of electrons from NADH to the respiratory chain. The immediate electron acceptor for the enzyme is believed to be ubiquinone.</text>
</comment>
<evidence type="ECO:0000256" key="11">
    <source>
        <dbReference type="ARBA" id="ARBA00022982"/>
    </source>
</evidence>
<comment type="cofactor">
    <cofactor evidence="1 13">
        <name>FAD</name>
        <dbReference type="ChEBI" id="CHEBI:57692"/>
    </cofactor>
</comment>
<dbReference type="OrthoDB" id="17400at2759"/>
<keyword evidence="12 13" id="KW-0496">Mitochondrion</keyword>
<evidence type="ECO:0000256" key="9">
    <source>
        <dbReference type="ARBA" id="ARBA00022827"/>
    </source>
</evidence>
<evidence type="ECO:0000256" key="7">
    <source>
        <dbReference type="ARBA" id="ARBA00022630"/>
    </source>
</evidence>
<protein>
    <recommendedName>
        <fullName evidence="5 13">NADH dehydrogenase [ubiquinone] 1 alpha subcomplex subunit 10, mitochondrial</fullName>
    </recommendedName>
</protein>
<dbReference type="EMBL" id="BMAV01016130">
    <property type="protein sequence ID" value="GFY66604.1"/>
    <property type="molecule type" value="Genomic_DNA"/>
</dbReference>
<keyword evidence="10" id="KW-0809">Transit peptide</keyword>
<accession>A0A8X7CCN4</accession>
<evidence type="ECO:0000256" key="5">
    <source>
        <dbReference type="ARBA" id="ARBA00017279"/>
    </source>
</evidence>
<evidence type="ECO:0000256" key="1">
    <source>
        <dbReference type="ARBA" id="ARBA00001974"/>
    </source>
</evidence>
<keyword evidence="16" id="KW-1185">Reference proteome</keyword>
<keyword evidence="8 13" id="KW-0679">Respiratory chain</keyword>
<dbReference type="PANTHER" id="PTHR10513:SF15">
    <property type="entry name" value="NADH DEHYDROGENASE [UBIQUINONE] 1 ALPHA SUBCOMPLEX SUBUNIT 10, MITOCHONDRIAL"/>
    <property type="match status" value="1"/>
</dbReference>
<dbReference type="Gene3D" id="3.40.50.300">
    <property type="entry name" value="P-loop containing nucleotide triphosphate hydrolases"/>
    <property type="match status" value="1"/>
</dbReference>
<evidence type="ECO:0000259" key="14">
    <source>
        <dbReference type="Pfam" id="PF01712"/>
    </source>
</evidence>